<evidence type="ECO:0000313" key="9">
    <source>
        <dbReference type="Proteomes" id="UP001597079"/>
    </source>
</evidence>
<evidence type="ECO:0000256" key="3">
    <source>
        <dbReference type="ARBA" id="ARBA00022692"/>
    </source>
</evidence>
<feature type="transmembrane region" description="Helical" evidence="7">
    <location>
        <begin position="20"/>
        <end position="40"/>
    </location>
</feature>
<feature type="transmembrane region" description="Helical" evidence="7">
    <location>
        <begin position="182"/>
        <end position="210"/>
    </location>
</feature>
<reference evidence="9" key="1">
    <citation type="journal article" date="2019" name="Int. J. Syst. Evol. Microbiol.">
        <title>The Global Catalogue of Microorganisms (GCM) 10K type strain sequencing project: providing services to taxonomists for standard genome sequencing and annotation.</title>
        <authorList>
            <consortium name="The Broad Institute Genomics Platform"/>
            <consortium name="The Broad Institute Genome Sequencing Center for Infectious Disease"/>
            <person name="Wu L."/>
            <person name="Ma J."/>
        </authorList>
    </citation>
    <scope>NUCLEOTIDE SEQUENCE [LARGE SCALE GENOMIC DNA]</scope>
    <source>
        <strain evidence="9">CGMCC 1.12286</strain>
    </source>
</reference>
<comment type="subcellular location">
    <subcellularLocation>
        <location evidence="6">Cell membrane</location>
        <topology evidence="6">Multi-pass membrane protein</topology>
    </subcellularLocation>
    <subcellularLocation>
        <location evidence="1">Membrane</location>
        <topology evidence="1">Multi-pass membrane protein</topology>
    </subcellularLocation>
</comment>
<evidence type="ECO:0000256" key="7">
    <source>
        <dbReference type="SAM" id="Phobius"/>
    </source>
</evidence>
<accession>A0ABW4JMY5</accession>
<dbReference type="SUPFAM" id="SSF81345">
    <property type="entry name" value="ABC transporter involved in vitamin B12 uptake, BtuC"/>
    <property type="match status" value="1"/>
</dbReference>
<dbReference type="PANTHER" id="PTHR30477:SF13">
    <property type="entry name" value="IRON TRANSPORT SYSTEM MEMBRANE PROTEIN HI_0360-RELATED"/>
    <property type="match status" value="1"/>
</dbReference>
<feature type="transmembrane region" description="Helical" evidence="7">
    <location>
        <begin position="251"/>
        <end position="269"/>
    </location>
</feature>
<evidence type="ECO:0000256" key="6">
    <source>
        <dbReference type="RuleBase" id="RU003943"/>
    </source>
</evidence>
<evidence type="ECO:0000256" key="4">
    <source>
        <dbReference type="ARBA" id="ARBA00022989"/>
    </source>
</evidence>
<keyword evidence="3 6" id="KW-0812">Transmembrane</keyword>
<dbReference type="InterPro" id="IPR001626">
    <property type="entry name" value="ABC_TroCD"/>
</dbReference>
<proteinExistence type="inferred from homology"/>
<evidence type="ECO:0000256" key="1">
    <source>
        <dbReference type="ARBA" id="ARBA00004141"/>
    </source>
</evidence>
<evidence type="ECO:0000256" key="2">
    <source>
        <dbReference type="ARBA" id="ARBA00008034"/>
    </source>
</evidence>
<dbReference type="PANTHER" id="PTHR30477">
    <property type="entry name" value="ABC-TRANSPORTER METAL-BINDING PROTEIN"/>
    <property type="match status" value="1"/>
</dbReference>
<feature type="transmembrane region" description="Helical" evidence="7">
    <location>
        <begin position="143"/>
        <end position="162"/>
    </location>
</feature>
<dbReference type="RefSeq" id="WP_377944803.1">
    <property type="nucleotide sequence ID" value="NZ_JBHUCX010000083.1"/>
</dbReference>
<dbReference type="Gene3D" id="1.10.3470.10">
    <property type="entry name" value="ABC transporter involved in vitamin B12 uptake, BtuC"/>
    <property type="match status" value="1"/>
</dbReference>
<evidence type="ECO:0000313" key="8">
    <source>
        <dbReference type="EMBL" id="MFD1676895.1"/>
    </source>
</evidence>
<keyword evidence="5 7" id="KW-0472">Membrane</keyword>
<feature type="transmembrane region" description="Helical" evidence="7">
    <location>
        <begin position="119"/>
        <end position="136"/>
    </location>
</feature>
<gene>
    <name evidence="8" type="ORF">ACFSB2_19665</name>
</gene>
<organism evidence="8 9">
    <name type="scientific">Alicyclobacillus fodiniaquatilis</name>
    <dbReference type="NCBI Taxonomy" id="1661150"/>
    <lineage>
        <taxon>Bacteria</taxon>
        <taxon>Bacillati</taxon>
        <taxon>Bacillota</taxon>
        <taxon>Bacilli</taxon>
        <taxon>Bacillales</taxon>
        <taxon>Alicyclobacillaceae</taxon>
        <taxon>Alicyclobacillus</taxon>
    </lineage>
</organism>
<feature type="transmembrane region" description="Helical" evidence="7">
    <location>
        <begin position="71"/>
        <end position="89"/>
    </location>
</feature>
<comment type="caution">
    <text evidence="8">The sequence shown here is derived from an EMBL/GenBank/DDBJ whole genome shotgun (WGS) entry which is preliminary data.</text>
</comment>
<keyword evidence="6" id="KW-0813">Transport</keyword>
<comment type="similarity">
    <text evidence="2 6">Belongs to the ABC-3 integral membrane protein family.</text>
</comment>
<keyword evidence="4 7" id="KW-1133">Transmembrane helix</keyword>
<name>A0ABW4JMY5_9BACL</name>
<dbReference type="EMBL" id="JBHUCX010000083">
    <property type="protein sequence ID" value="MFD1676895.1"/>
    <property type="molecule type" value="Genomic_DNA"/>
</dbReference>
<sequence length="295" mass="31159">MGQAWQLIFPSELFTLPFMFHAFLSGTIVAILAGLTGFFVILRSSSFVAHVLPKAGFAGAAGAVLLDMNAIVGLIVFAVAGALSIGFLGKSGRHDVVTALTLVAALGSGALFLTLNNNYAIGAYALLFGQLVGVSINQVVQTALLGILCVLILGFLYRPLLFTSVMKDSAEARGVKSDRLEMAFLVVVGLVTAVTVPVVGALLSFSLMVGPAATARYLTHRPINALICSVTISVLTVWIALIMGYDTSWPIGFFVSTITAVLYGVVRVATHRREHRSLRADGESSVALDHAFSKE</sequence>
<dbReference type="InterPro" id="IPR037294">
    <property type="entry name" value="ABC_BtuC-like"/>
</dbReference>
<feature type="transmembrane region" description="Helical" evidence="7">
    <location>
        <begin position="96"/>
        <end position="113"/>
    </location>
</feature>
<feature type="transmembrane region" description="Helical" evidence="7">
    <location>
        <begin position="47"/>
        <end position="65"/>
    </location>
</feature>
<evidence type="ECO:0000256" key="5">
    <source>
        <dbReference type="ARBA" id="ARBA00023136"/>
    </source>
</evidence>
<dbReference type="Pfam" id="PF00950">
    <property type="entry name" value="ABC-3"/>
    <property type="match status" value="1"/>
</dbReference>
<keyword evidence="9" id="KW-1185">Reference proteome</keyword>
<feature type="transmembrane region" description="Helical" evidence="7">
    <location>
        <begin position="222"/>
        <end position="245"/>
    </location>
</feature>
<dbReference type="Proteomes" id="UP001597079">
    <property type="component" value="Unassembled WGS sequence"/>
</dbReference>
<protein>
    <submittedName>
        <fullName evidence="8">Metal ABC transporter permease</fullName>
    </submittedName>
</protein>